<organism evidence="3 4">
    <name type="scientific">Paenibacillus forsythiae</name>
    <dbReference type="NCBI Taxonomy" id="365616"/>
    <lineage>
        <taxon>Bacteria</taxon>
        <taxon>Bacillati</taxon>
        <taxon>Bacillota</taxon>
        <taxon>Bacilli</taxon>
        <taxon>Bacillales</taxon>
        <taxon>Paenibacillaceae</taxon>
        <taxon>Paenibacillus</taxon>
    </lineage>
</organism>
<evidence type="ECO:0000313" key="4">
    <source>
        <dbReference type="Proteomes" id="UP001248709"/>
    </source>
</evidence>
<sequence>MKIIMFGATGMVGQSVLREALLDHNVQQILAVGRKHPEQQQEKLRSIEIEDVADLQSIEHELIGFDACLFCLGVSSQGMSEDEYRRITHGITLSVGESLARLNPQMTFLYVSGSGTDSSEKGRYMWARVKGKTENDLMRLPFKAAYMFRPGFILPLHDVRSKTRLYQFFYNVIRPFYSILRRSNSIITSEQLGRAMIQVLRTGYPSPVIESSEIKKIGMQL</sequence>
<dbReference type="PANTHER" id="PTHR14097:SF8">
    <property type="entry name" value="NAD(P)-BINDING DOMAIN-CONTAINING PROTEIN"/>
    <property type="match status" value="1"/>
</dbReference>
<dbReference type="RefSeq" id="WP_025700105.1">
    <property type="nucleotide sequence ID" value="NZ_JAUSUY010000006.1"/>
</dbReference>
<protein>
    <submittedName>
        <fullName evidence="3">Uncharacterized protein YbjT (DUF2867 family)</fullName>
    </submittedName>
</protein>
<dbReference type="Proteomes" id="UP001248709">
    <property type="component" value="Unassembled WGS sequence"/>
</dbReference>
<dbReference type="InterPro" id="IPR001509">
    <property type="entry name" value="Epimerase_deHydtase"/>
</dbReference>
<dbReference type="InterPro" id="IPR036291">
    <property type="entry name" value="NAD(P)-bd_dom_sf"/>
</dbReference>
<comment type="caution">
    <text evidence="3">The sequence shown here is derived from an EMBL/GenBank/DDBJ whole genome shotgun (WGS) entry which is preliminary data.</text>
</comment>
<evidence type="ECO:0000259" key="2">
    <source>
        <dbReference type="Pfam" id="PF01370"/>
    </source>
</evidence>
<dbReference type="Pfam" id="PF01370">
    <property type="entry name" value="Epimerase"/>
    <property type="match status" value="1"/>
</dbReference>
<evidence type="ECO:0000256" key="1">
    <source>
        <dbReference type="ARBA" id="ARBA00004370"/>
    </source>
</evidence>
<dbReference type="Gene3D" id="3.40.50.720">
    <property type="entry name" value="NAD(P)-binding Rossmann-like Domain"/>
    <property type="match status" value="1"/>
</dbReference>
<proteinExistence type="predicted"/>
<dbReference type="SUPFAM" id="SSF51735">
    <property type="entry name" value="NAD(P)-binding Rossmann-fold domains"/>
    <property type="match status" value="1"/>
</dbReference>
<dbReference type="EMBL" id="JAUSUY010000006">
    <property type="protein sequence ID" value="MDT3426245.1"/>
    <property type="molecule type" value="Genomic_DNA"/>
</dbReference>
<dbReference type="PANTHER" id="PTHR14097">
    <property type="entry name" value="OXIDOREDUCTASE HTATIP2"/>
    <property type="match status" value="1"/>
</dbReference>
<feature type="domain" description="NAD-dependent epimerase/dehydratase" evidence="2">
    <location>
        <begin position="3"/>
        <end position="114"/>
    </location>
</feature>
<reference evidence="3 4" key="1">
    <citation type="submission" date="2023-07" db="EMBL/GenBank/DDBJ databases">
        <title>Genomic Encyclopedia of Type Strains, Phase IV (KMG-IV): sequencing the most valuable type-strain genomes for metagenomic binning, comparative biology and taxonomic classification.</title>
        <authorList>
            <person name="Goeker M."/>
        </authorList>
    </citation>
    <scope>NUCLEOTIDE SEQUENCE [LARGE SCALE GENOMIC DNA]</scope>
    <source>
        <strain evidence="3 4">T98</strain>
    </source>
</reference>
<keyword evidence="4" id="KW-1185">Reference proteome</keyword>
<comment type="subcellular location">
    <subcellularLocation>
        <location evidence="1">Membrane</location>
    </subcellularLocation>
</comment>
<accession>A0ABU3H681</accession>
<gene>
    <name evidence="3" type="ORF">J2Z22_001771</name>
</gene>
<name>A0ABU3H681_9BACL</name>
<evidence type="ECO:0000313" key="3">
    <source>
        <dbReference type="EMBL" id="MDT3426245.1"/>
    </source>
</evidence>